<proteinExistence type="predicted"/>
<organism evidence="1 2">
    <name type="scientific">Candidatus Minimicrobia vallesae</name>
    <dbReference type="NCBI Taxonomy" id="2841264"/>
    <lineage>
        <taxon>Bacteria</taxon>
        <taxon>Candidatus Saccharimonadota</taxon>
        <taxon>Candidatus Saccharimonadota incertae sedis</taxon>
        <taxon>Candidatus Minimicrobia</taxon>
    </lineage>
</organism>
<accession>A0A8F1M9K7</accession>
<dbReference type="SUPFAM" id="SSF53067">
    <property type="entry name" value="Actin-like ATPase domain"/>
    <property type="match status" value="2"/>
</dbReference>
<dbReference type="PIRSF" id="PIRSF019169">
    <property type="entry name" value="PilM"/>
    <property type="match status" value="1"/>
</dbReference>
<reference evidence="1" key="1">
    <citation type="submission" date="2021-06" db="EMBL/GenBank/DDBJ databases">
        <title>An adapted protocol for Saccharibacteria cultivation: two new species join this phylum of Candidate Phyla Radiations.</title>
        <authorList>
            <person name="Ibrahim A."/>
            <person name="Maatouk M."/>
            <person name="Raoult D."/>
            <person name="Bittar F."/>
        </authorList>
    </citation>
    <scope>NUCLEOTIDE SEQUENCE</scope>
    <source>
        <strain evidence="1">IHU2</strain>
    </source>
</reference>
<protein>
    <submittedName>
        <fullName evidence="1">Type IV pilus assembly protein PilM</fullName>
    </submittedName>
</protein>
<sequence length="350" mass="38781">MSSIFYRKKPIIGLDISRTSIKVMSIDRNRMLVHGYGSINLDSQKSDGNSTDNTEYLAQNIKKLLKKNVVGQINSNRVALGIPTNRTFSRTFSLPVKEESNIRSAVNLEAEQYIPAPLDSLYLDYRIINRTKDELSVLMCAAPKKMIDSMLDATKQCGLEVAIIEPNISAIARLLKRTEEGMLPTVIVDIGTSTTDIAILDSDIRVTGGLNVGGYSLTLNLAKKMNVPIETAHQFKVLNGLNPGPRQARIAGALRPSLEKMTNEVKRVMRYYTDRFPDEKKIEQILIVGGGGNLPGIGDFFTNELLMPARVASPWQMLNFDGLEQPAKQLRSQLSPVAGLALIKQEDIYD</sequence>
<dbReference type="PANTHER" id="PTHR32432">
    <property type="entry name" value="CELL DIVISION PROTEIN FTSA-RELATED"/>
    <property type="match status" value="1"/>
</dbReference>
<keyword evidence="2" id="KW-1185">Reference proteome</keyword>
<dbReference type="InterPro" id="IPR050696">
    <property type="entry name" value="FtsA/MreB"/>
</dbReference>
<dbReference type="Proteomes" id="UP000677117">
    <property type="component" value="Chromosome"/>
</dbReference>
<dbReference type="PANTHER" id="PTHR32432:SF3">
    <property type="entry name" value="ETHANOLAMINE UTILIZATION PROTEIN EUTJ"/>
    <property type="match status" value="1"/>
</dbReference>
<name>A0A8F1M9K7_9BACT</name>
<dbReference type="InterPro" id="IPR043129">
    <property type="entry name" value="ATPase_NBD"/>
</dbReference>
<dbReference type="RefSeq" id="WP_232736102.1">
    <property type="nucleotide sequence ID" value="NZ_CP076459.1"/>
</dbReference>
<dbReference type="AlphaFoldDB" id="A0A8F1M9K7"/>
<evidence type="ECO:0000313" key="2">
    <source>
        <dbReference type="Proteomes" id="UP000677117"/>
    </source>
</evidence>
<dbReference type="InterPro" id="IPR005883">
    <property type="entry name" value="PilM"/>
</dbReference>
<dbReference type="NCBIfam" id="TIGR01175">
    <property type="entry name" value="pilM"/>
    <property type="match status" value="1"/>
</dbReference>
<gene>
    <name evidence="1" type="primary">pilM</name>
    <name evidence="1" type="ORF">KOY49_04005</name>
</gene>
<evidence type="ECO:0000313" key="1">
    <source>
        <dbReference type="EMBL" id="QWQ31305.1"/>
    </source>
</evidence>
<dbReference type="Gene3D" id="3.30.420.40">
    <property type="match status" value="2"/>
</dbReference>
<dbReference type="KEGG" id="mvl:KOY49_04005"/>
<dbReference type="Pfam" id="PF11104">
    <property type="entry name" value="PilM_2"/>
    <property type="match status" value="1"/>
</dbReference>
<dbReference type="EMBL" id="CP076459">
    <property type="protein sequence ID" value="QWQ31305.1"/>
    <property type="molecule type" value="Genomic_DNA"/>
</dbReference>
<dbReference type="Gene3D" id="3.30.1490.300">
    <property type="match status" value="1"/>
</dbReference>
<dbReference type="CDD" id="cd24049">
    <property type="entry name" value="ASKHA_NBD_PilM"/>
    <property type="match status" value="1"/>
</dbReference>